<evidence type="ECO:0000256" key="1">
    <source>
        <dbReference type="ARBA" id="ARBA00004477"/>
    </source>
</evidence>
<evidence type="ECO:0000256" key="12">
    <source>
        <dbReference type="ARBA" id="ARBA00022824"/>
    </source>
</evidence>
<evidence type="ECO:0000256" key="16">
    <source>
        <dbReference type="ARBA" id="ARBA00023136"/>
    </source>
</evidence>
<accession>A0A8J6A4C8</accession>
<dbReference type="GO" id="GO:0047057">
    <property type="term" value="F:vitamin-K-epoxide reductase (warfarin-sensitive) activity"/>
    <property type="evidence" value="ECO:0007669"/>
    <property type="project" value="UniProtKB-EC"/>
</dbReference>
<dbReference type="GO" id="GO:0042373">
    <property type="term" value="P:vitamin K metabolic process"/>
    <property type="evidence" value="ECO:0007669"/>
    <property type="project" value="InterPro"/>
</dbReference>
<evidence type="ECO:0000256" key="5">
    <source>
        <dbReference type="ARBA" id="ARBA00022525"/>
    </source>
</evidence>
<evidence type="ECO:0000256" key="19">
    <source>
        <dbReference type="ARBA" id="ARBA00057108"/>
    </source>
</evidence>
<keyword evidence="14 24" id="KW-1133">Transmembrane helix</keyword>
<keyword evidence="7 24" id="KW-0812">Transmembrane</keyword>
<evidence type="ECO:0000256" key="14">
    <source>
        <dbReference type="ARBA" id="ARBA00022989"/>
    </source>
</evidence>
<dbReference type="InterPro" id="IPR038354">
    <property type="entry name" value="VKOR_sf"/>
</dbReference>
<dbReference type="PROSITE" id="PS50240">
    <property type="entry name" value="TRYPSIN_DOM"/>
    <property type="match status" value="2"/>
</dbReference>
<keyword evidence="27" id="KW-1185">Reference proteome</keyword>
<dbReference type="InterPro" id="IPR009003">
    <property type="entry name" value="Peptidase_S1_PA"/>
</dbReference>
<evidence type="ECO:0000256" key="17">
    <source>
        <dbReference type="ARBA" id="ARBA00023157"/>
    </source>
</evidence>
<dbReference type="SMART" id="SM00756">
    <property type="entry name" value="VKc"/>
    <property type="match status" value="1"/>
</dbReference>
<feature type="domain" description="Peptidase S1" evidence="25">
    <location>
        <begin position="394"/>
        <end position="629"/>
    </location>
</feature>
<gene>
    <name evidence="26" type="ORF">J0S82_012881</name>
</gene>
<keyword evidence="9" id="KW-0732">Signal</keyword>
<dbReference type="GO" id="GO:0005576">
    <property type="term" value="C:extracellular region"/>
    <property type="evidence" value="ECO:0007669"/>
    <property type="project" value="UniProtKB-SubCell"/>
</dbReference>
<keyword evidence="15" id="KW-0560">Oxidoreductase</keyword>
<dbReference type="InterPro" id="IPR012932">
    <property type="entry name" value="VKOR"/>
</dbReference>
<dbReference type="EC" id="1.17.4.4" evidence="4"/>
<evidence type="ECO:0000256" key="2">
    <source>
        <dbReference type="ARBA" id="ARBA00004613"/>
    </source>
</evidence>
<dbReference type="EMBL" id="JAGFMF010011768">
    <property type="protein sequence ID" value="KAG8513568.1"/>
    <property type="molecule type" value="Genomic_DNA"/>
</dbReference>
<evidence type="ECO:0000256" key="10">
    <source>
        <dbReference type="ARBA" id="ARBA00022737"/>
    </source>
</evidence>
<dbReference type="CDD" id="cd00190">
    <property type="entry name" value="Tryp_SPc"/>
    <property type="match status" value="2"/>
</dbReference>
<keyword evidence="6 22" id="KW-0645">Protease</keyword>
<dbReference type="InterPro" id="IPR033116">
    <property type="entry name" value="TRYPSIN_SER"/>
</dbReference>
<feature type="non-terminal residue" evidence="26">
    <location>
        <position position="1"/>
    </location>
</feature>
<keyword evidence="13 22" id="KW-0720">Serine protease</keyword>
<evidence type="ECO:0000256" key="7">
    <source>
        <dbReference type="ARBA" id="ARBA00022692"/>
    </source>
</evidence>
<dbReference type="Proteomes" id="UP000700334">
    <property type="component" value="Unassembled WGS sequence"/>
</dbReference>
<keyword evidence="11 22" id="KW-0378">Hydrolase</keyword>
<feature type="region of interest" description="Disordered" evidence="23">
    <location>
        <begin position="193"/>
        <end position="216"/>
    </location>
</feature>
<evidence type="ECO:0000313" key="27">
    <source>
        <dbReference type="Proteomes" id="UP000700334"/>
    </source>
</evidence>
<dbReference type="InterPro" id="IPR001314">
    <property type="entry name" value="Peptidase_S1A"/>
</dbReference>
<dbReference type="InterPro" id="IPR043504">
    <property type="entry name" value="Peptidase_S1_PA_chymotrypsin"/>
</dbReference>
<sequence>AIYYAVRPRACCIKAAAWESHLGTPSARSLGLAQTPPPHMVDASPGSKRSSWPSVMAECRCVSEGRVDARRSTYRGARTRARVRAERPEESTGRASRAACALCRGLVRQNSALTWSRRERKGWEPELRLLQRRSAWAKGLTRFDPRRSGPRRTSCCLPVAQHAEPVALSADTYTPKSDFPVPAFLAVFLPRQQPTESSQQPIESGGASGWTEDMGSTWRSPGGARLALCLAGVVLSLYALHVKAERARNEDYRALCDVGTAISCSRVFSSRWGRGFGLVEHVLGQDSILNQSNSIFGCIFYTLQLLLGCVRSRWASILLVLSSLVSLAGSVYLAWILFFVLYDFCIVCITTYAINAGLMVLSFREVQKLQGKVFKRLSVGKAEACYQPDPPLPTACGQRGPGPPEPQEGNTVPGEWPWQASVRRQGVHICSGSLVADTWVLTAAHCFEKAAMTELNSWSVVLGSLQREGLSPGAEEVGVTALQLPRAYNHYSQGSDLALLRLAHPAAHMPLCLPQPAHHFPFGTACWATGWGQDTTDGNRPTCNCLYNRLHQRLLASPARPGMLCGGAQPGVQGPCQGDSGGPVLCREPSGHWVQAGIISFASSCAQEDTPVLLTDTAAHSSWLQARAEGAAFLAQNPETQEISDEDSCVGMRGRGGVGRGVMWGHLGSTQKTTCGSLKHEGPQTGAFSPWPWDARLKYQGKLACGGALVSEEVVLTAAHCFIGRQTPEEWSVGLGAGPEERGLKQLTLHGAYTHPEGGYDVALLLLAQPVTLGPSLRPLCLPYADHHLPDGERGWVLGLARQGAGTSSLQTVPVTLLGPKACNRLHTGRGNNSIPILPGMVCTSVVGEPPHCEGLSGAPLIHEVRGTWFLAGLHSFGEACQGPARPAVFTALAPYESWISSLDWQVYFAEEPEPEPEAEMGSCPANE</sequence>
<evidence type="ECO:0000259" key="25">
    <source>
        <dbReference type="PROSITE" id="PS50240"/>
    </source>
</evidence>
<name>A0A8J6A4C8_GALPY</name>
<evidence type="ECO:0000256" key="11">
    <source>
        <dbReference type="ARBA" id="ARBA00022801"/>
    </source>
</evidence>
<evidence type="ECO:0000256" key="20">
    <source>
        <dbReference type="ARBA" id="ARBA00073727"/>
    </source>
</evidence>
<feature type="transmembrane region" description="Helical" evidence="24">
    <location>
        <begin position="341"/>
        <end position="363"/>
    </location>
</feature>
<feature type="region of interest" description="Disordered" evidence="23">
    <location>
        <begin position="26"/>
        <end position="49"/>
    </location>
</feature>
<evidence type="ECO:0000256" key="23">
    <source>
        <dbReference type="SAM" id="MobiDB-lite"/>
    </source>
</evidence>
<dbReference type="SMART" id="SM00020">
    <property type="entry name" value="Tryp_SPc"/>
    <property type="match status" value="2"/>
</dbReference>
<dbReference type="Gene3D" id="2.40.10.10">
    <property type="entry name" value="Trypsin-like serine proteases"/>
    <property type="match status" value="2"/>
</dbReference>
<dbReference type="OrthoDB" id="9006044at2759"/>
<feature type="transmembrane region" description="Helical" evidence="24">
    <location>
        <begin position="314"/>
        <end position="335"/>
    </location>
</feature>
<evidence type="ECO:0000256" key="18">
    <source>
        <dbReference type="ARBA" id="ARBA00023284"/>
    </source>
</evidence>
<evidence type="ECO:0000256" key="21">
    <source>
        <dbReference type="ARBA" id="ARBA00078125"/>
    </source>
</evidence>
<keyword evidence="18" id="KW-0676">Redox-active center</keyword>
<dbReference type="SUPFAM" id="SSF50494">
    <property type="entry name" value="Trypsin-like serine proteases"/>
    <property type="match status" value="2"/>
</dbReference>
<comment type="function">
    <text evidence="19">In vitro can degrade the fibrinogen alpha chain of as well as pro-urokinase-type plasminogen activator.</text>
</comment>
<comment type="caution">
    <text evidence="26">The sequence shown here is derived from an EMBL/GenBank/DDBJ whole genome shotgun (WGS) entry which is preliminary data.</text>
</comment>
<keyword evidence="10" id="KW-0677">Repeat</keyword>
<evidence type="ECO:0000256" key="22">
    <source>
        <dbReference type="RuleBase" id="RU363034"/>
    </source>
</evidence>
<feature type="compositionally biased region" description="Polar residues" evidence="23">
    <location>
        <begin position="193"/>
        <end position="202"/>
    </location>
</feature>
<dbReference type="AlphaFoldDB" id="A0A8J6A4C8"/>
<dbReference type="GO" id="GO:0048038">
    <property type="term" value="F:quinone binding"/>
    <property type="evidence" value="ECO:0007669"/>
    <property type="project" value="UniProtKB-KW"/>
</dbReference>
<keyword evidence="5" id="KW-0964">Secreted</keyword>
<evidence type="ECO:0000313" key="26">
    <source>
        <dbReference type="EMBL" id="KAG8513568.1"/>
    </source>
</evidence>
<dbReference type="PROSITE" id="PS00135">
    <property type="entry name" value="TRYPSIN_SER"/>
    <property type="match status" value="1"/>
</dbReference>
<dbReference type="FunFam" id="1.20.1440.130:FF:000001">
    <property type="entry name" value="Vitamin K epoxide reductase complex subunit 1-like 1"/>
    <property type="match status" value="1"/>
</dbReference>
<dbReference type="Pfam" id="PF07884">
    <property type="entry name" value="VKOR"/>
    <property type="match status" value="1"/>
</dbReference>
<evidence type="ECO:0000256" key="6">
    <source>
        <dbReference type="ARBA" id="ARBA00022670"/>
    </source>
</evidence>
<evidence type="ECO:0000256" key="9">
    <source>
        <dbReference type="ARBA" id="ARBA00022729"/>
    </source>
</evidence>
<dbReference type="GO" id="GO:0004252">
    <property type="term" value="F:serine-type endopeptidase activity"/>
    <property type="evidence" value="ECO:0007669"/>
    <property type="project" value="InterPro"/>
</dbReference>
<keyword evidence="17" id="KW-1015">Disulfide bond</keyword>
<dbReference type="PRINTS" id="PR00722">
    <property type="entry name" value="CHYMOTRYPSIN"/>
</dbReference>
<evidence type="ECO:0000256" key="3">
    <source>
        <dbReference type="ARBA" id="ARBA00006214"/>
    </source>
</evidence>
<evidence type="ECO:0000256" key="24">
    <source>
        <dbReference type="SAM" id="Phobius"/>
    </source>
</evidence>
<protein>
    <recommendedName>
        <fullName evidence="20">Serine protease 53</fullName>
        <ecNumber evidence="4">1.17.4.4</ecNumber>
    </recommendedName>
    <alternativeName>
        <fullName evidence="21">Polyserine protease 3</fullName>
    </alternativeName>
</protein>
<dbReference type="InterPro" id="IPR042406">
    <property type="entry name" value="VKORC1/VKORC1L1"/>
</dbReference>
<dbReference type="InterPro" id="IPR001254">
    <property type="entry name" value="Trypsin_dom"/>
</dbReference>
<organism evidence="26 27">
    <name type="scientific">Galemys pyrenaicus</name>
    <name type="common">Iberian desman</name>
    <name type="synonym">Pyrenean desman</name>
    <dbReference type="NCBI Taxonomy" id="202257"/>
    <lineage>
        <taxon>Eukaryota</taxon>
        <taxon>Metazoa</taxon>
        <taxon>Chordata</taxon>
        <taxon>Craniata</taxon>
        <taxon>Vertebrata</taxon>
        <taxon>Euteleostomi</taxon>
        <taxon>Mammalia</taxon>
        <taxon>Eutheria</taxon>
        <taxon>Laurasiatheria</taxon>
        <taxon>Eulipotyphla</taxon>
        <taxon>Talpidae</taxon>
        <taxon>Galemys</taxon>
    </lineage>
</organism>
<keyword evidence="12" id="KW-0256">Endoplasmic reticulum</keyword>
<reference evidence="26" key="1">
    <citation type="journal article" date="2021" name="Evol. Appl.">
        <title>The genome of the Pyrenean desman and the effects of bottlenecks and inbreeding on the genomic landscape of an endangered species.</title>
        <authorList>
            <person name="Escoda L."/>
            <person name="Castresana J."/>
        </authorList>
    </citation>
    <scope>NUCLEOTIDE SEQUENCE</scope>
    <source>
        <strain evidence="26">IBE-C5619</strain>
    </source>
</reference>
<dbReference type="InterPro" id="IPR018114">
    <property type="entry name" value="TRYPSIN_HIS"/>
</dbReference>
<comment type="subcellular location">
    <subcellularLocation>
        <location evidence="1">Endoplasmic reticulum membrane</location>
        <topology evidence="1">Multi-pass membrane protein</topology>
    </subcellularLocation>
    <subcellularLocation>
        <location evidence="2">Secreted</location>
    </subcellularLocation>
</comment>
<evidence type="ECO:0000256" key="4">
    <source>
        <dbReference type="ARBA" id="ARBA00012278"/>
    </source>
</evidence>
<dbReference type="PANTHER" id="PTHR24253:SF58">
    <property type="entry name" value="SERINE PROTEASE 33"/>
    <property type="match status" value="1"/>
</dbReference>
<dbReference type="Gene3D" id="1.20.1440.130">
    <property type="entry name" value="VKOR domain"/>
    <property type="match status" value="1"/>
</dbReference>
<keyword evidence="8" id="KW-0874">Quinone</keyword>
<dbReference type="PROSITE" id="PS00134">
    <property type="entry name" value="TRYPSIN_HIS"/>
    <property type="match status" value="2"/>
</dbReference>
<proteinExistence type="inferred from homology"/>
<dbReference type="GO" id="GO:0006508">
    <property type="term" value="P:proteolysis"/>
    <property type="evidence" value="ECO:0007669"/>
    <property type="project" value="UniProtKB-KW"/>
</dbReference>
<evidence type="ECO:0000256" key="13">
    <source>
        <dbReference type="ARBA" id="ARBA00022825"/>
    </source>
</evidence>
<evidence type="ECO:0000256" key="15">
    <source>
        <dbReference type="ARBA" id="ARBA00023002"/>
    </source>
</evidence>
<evidence type="ECO:0000256" key="8">
    <source>
        <dbReference type="ARBA" id="ARBA00022719"/>
    </source>
</evidence>
<comment type="similarity">
    <text evidence="3">Belongs to the VKOR family.</text>
</comment>
<dbReference type="FunFam" id="2.40.10.10:FF:000079">
    <property type="entry name" value="Serine protease 53"/>
    <property type="match status" value="1"/>
</dbReference>
<dbReference type="GO" id="GO:0005789">
    <property type="term" value="C:endoplasmic reticulum membrane"/>
    <property type="evidence" value="ECO:0007669"/>
    <property type="project" value="UniProtKB-SubCell"/>
</dbReference>
<dbReference type="FunFam" id="2.40.10.10:FF:000024">
    <property type="entry name" value="Serine protease 53"/>
    <property type="match status" value="1"/>
</dbReference>
<dbReference type="Pfam" id="PF00089">
    <property type="entry name" value="Trypsin"/>
    <property type="match status" value="2"/>
</dbReference>
<feature type="non-terminal residue" evidence="26">
    <location>
        <position position="928"/>
    </location>
</feature>
<feature type="domain" description="Peptidase S1" evidence="25">
    <location>
        <begin position="662"/>
        <end position="905"/>
    </location>
</feature>
<dbReference type="PANTHER" id="PTHR24253">
    <property type="entry name" value="TRANSMEMBRANE PROTEASE SERINE"/>
    <property type="match status" value="1"/>
</dbReference>
<keyword evidence="16 24" id="KW-0472">Membrane</keyword>
<dbReference type="CDD" id="cd12917">
    <property type="entry name" value="VKOR_euk"/>
    <property type="match status" value="1"/>
</dbReference>